<comment type="cofactor">
    <cofactor evidence="1">
        <name>[4Fe-4S] cluster</name>
        <dbReference type="ChEBI" id="CHEBI:49883"/>
    </cofactor>
</comment>
<keyword evidence="6" id="KW-0816">Tricarboxylic acid cycle</keyword>
<dbReference type="SUPFAM" id="SSF52016">
    <property type="entry name" value="LeuD/IlvD-like"/>
    <property type="match status" value="1"/>
</dbReference>
<feature type="domain" description="Aconitase/3-isopropylmalate dehydratase large subunit alpha/beta/alpha" evidence="14">
    <location>
        <begin position="71"/>
        <end position="601"/>
    </location>
</feature>
<dbReference type="InterPro" id="IPR001030">
    <property type="entry name" value="Acoase/IPM_deHydtase_lsu_aba"/>
</dbReference>
<dbReference type="Pfam" id="PF00694">
    <property type="entry name" value="Aconitase_C"/>
    <property type="match status" value="1"/>
</dbReference>
<gene>
    <name evidence="16" type="ORF">J2S90_003108</name>
    <name evidence="17" type="ORF">J2S93_003379</name>
</gene>
<dbReference type="Gene3D" id="3.30.499.10">
    <property type="entry name" value="Aconitase, domain 3"/>
    <property type="match status" value="2"/>
</dbReference>
<dbReference type="RefSeq" id="WP_306962474.1">
    <property type="nucleotide sequence ID" value="NZ_JAUSRG010000009.1"/>
</dbReference>
<dbReference type="GO" id="GO:0051536">
    <property type="term" value="F:iron-sulfur cluster binding"/>
    <property type="evidence" value="ECO:0007669"/>
    <property type="project" value="UniProtKB-KW"/>
</dbReference>
<sequence length="943" mass="101452">MSTVDSFGSKGVLNVAGTDYEIFRLNSVEGADSLPFSLKVLLENLLRTEDGANITADHVRALAGWDPDAQPDTEIQFTPARVIMQDFTGVPCVVDLATMREAIKDLGGDPKRVNPLAPAEMVIDHSVQIDAFGNSGALERNMEIEYQRNGERYQFLRWGQTAFDDFKVVPPGTGIVHQVNIEYLARTVMTREVDGVLRAYPDTCVGTDSHTTMVNGLGVLGWGVGGIEAEAAMLGQPVSMLIPRVVGFKLTGSIPAGATATDVVLTITEQLRNHGVVGKFVEFYGEGVAAVPLANRATIGNMSPEFGSTAAMFPIDDVTLEYLRLTGRSEQNVALVEAYAKEQGLWHDPSHEIKFSEYLELDLSTVVPSISGPKRPQDRIILTESKAQFREDLRNYVKEDLADGSLDEAIDESFPASDSPSFTATATHLSDVAPHGHGPKSNGRPSNKVSVTTADGREFELDHGAVSIASITSCTNTSNPSVMLAAALLARNAVDKGLTSKPWVKTSVAPGSKVVTDYYEKSGLTPYLEKLGFYIVGYGCATCIGNSGPLDAEISEAIQANDLSVSAVLSGNRNFEGRINPDVKMNYLASPPLVIAYALAGTMDFDFDADPLGQDQDGNDVFLKDIWPNPVEVQKVIDSSIDKEMFARGYEGVFDGDDRWKALDTPAGDTFAWDAKSTYVRKPPYFEGMKAQPEPVTDIAGARVLLKLGDSVTTDHISPAGSFKSDTPAGQYLLANGVERKDFNSYGSRRGNHEVMIRGTFANIRIKNQLLADFNDGAGVEGGFTRDFTQADGPQAYVYDAAQNYQAAGTPLVVLAGKEYGSGSSRDWAAKGTALLGVKAVIAESYERIHRSNLIGMGVLPLQYPAGESAASLGLVGTETFSVEGVTELNNGTTPRTLKVTATAEDGSTKSFDAVLRIDTPGEADYYRNGGILQYVLRQISAH</sequence>
<dbReference type="PROSITE" id="PS01244">
    <property type="entry name" value="ACONITASE_2"/>
    <property type="match status" value="1"/>
</dbReference>
<dbReference type="GO" id="GO:0003994">
    <property type="term" value="F:aconitate hydratase activity"/>
    <property type="evidence" value="ECO:0007669"/>
    <property type="project" value="UniProtKB-EC"/>
</dbReference>
<dbReference type="NCBIfam" id="NF009520">
    <property type="entry name" value="PRK12881.1"/>
    <property type="match status" value="1"/>
</dbReference>
<keyword evidence="8" id="KW-0694">RNA-binding</keyword>
<comment type="similarity">
    <text evidence="3">Belongs to the aconitase/IPM isomerase family.</text>
</comment>
<keyword evidence="18" id="KW-1185">Reference proteome</keyword>
<organism evidence="16 19">
    <name type="scientific">Arthrobacter bambusae</name>
    <dbReference type="NCBI Taxonomy" id="1338426"/>
    <lineage>
        <taxon>Bacteria</taxon>
        <taxon>Bacillati</taxon>
        <taxon>Actinomycetota</taxon>
        <taxon>Actinomycetes</taxon>
        <taxon>Micrococcales</taxon>
        <taxon>Micrococcaceae</taxon>
        <taxon>Arthrobacter</taxon>
    </lineage>
</organism>
<dbReference type="GO" id="GO:0006099">
    <property type="term" value="P:tricarboxylic acid cycle"/>
    <property type="evidence" value="ECO:0007669"/>
    <property type="project" value="UniProtKB-KW"/>
</dbReference>
<dbReference type="PROSITE" id="PS00450">
    <property type="entry name" value="ACONITASE_1"/>
    <property type="match status" value="1"/>
</dbReference>
<evidence type="ECO:0000256" key="11">
    <source>
        <dbReference type="ARBA" id="ARBA00023239"/>
    </source>
</evidence>
<comment type="catalytic activity">
    <reaction evidence="12">
        <text>citrate = D-threo-isocitrate</text>
        <dbReference type="Rhea" id="RHEA:10336"/>
        <dbReference type="ChEBI" id="CHEBI:15562"/>
        <dbReference type="ChEBI" id="CHEBI:16947"/>
        <dbReference type="EC" id="4.2.1.3"/>
    </reaction>
</comment>
<evidence type="ECO:0000313" key="17">
    <source>
        <dbReference type="EMBL" id="MDQ0181940.1"/>
    </source>
</evidence>
<proteinExistence type="inferred from homology"/>
<evidence type="ECO:0000313" key="19">
    <source>
        <dbReference type="Proteomes" id="UP001242995"/>
    </source>
</evidence>
<dbReference type="Gene3D" id="6.10.190.10">
    <property type="match status" value="1"/>
</dbReference>
<protein>
    <recommendedName>
        <fullName evidence="5">Aconitate hydratase A</fullName>
        <ecNumber evidence="4">4.2.1.3</ecNumber>
    </recommendedName>
</protein>
<dbReference type="InterPro" id="IPR000573">
    <property type="entry name" value="AconitaseA/IPMdHydase_ssu_swvl"/>
</dbReference>
<dbReference type="InterPro" id="IPR015928">
    <property type="entry name" value="Aconitase/3IPM_dehydase_swvl"/>
</dbReference>
<accession>A0AAW8DJI5</accession>
<dbReference type="FunFam" id="3.30.499.10:FF:000009">
    <property type="entry name" value="Aconitate hydratase"/>
    <property type="match status" value="1"/>
</dbReference>
<dbReference type="SUPFAM" id="SSF53732">
    <property type="entry name" value="Aconitase iron-sulfur domain"/>
    <property type="match status" value="1"/>
</dbReference>
<evidence type="ECO:0000259" key="14">
    <source>
        <dbReference type="Pfam" id="PF00330"/>
    </source>
</evidence>
<evidence type="ECO:0000256" key="13">
    <source>
        <dbReference type="SAM" id="MobiDB-lite"/>
    </source>
</evidence>
<dbReference type="GO" id="GO:0003723">
    <property type="term" value="F:RNA binding"/>
    <property type="evidence" value="ECO:0007669"/>
    <property type="project" value="UniProtKB-KW"/>
</dbReference>
<keyword evidence="7" id="KW-0479">Metal-binding</keyword>
<evidence type="ECO:0000256" key="1">
    <source>
        <dbReference type="ARBA" id="ARBA00001966"/>
    </source>
</evidence>
<keyword evidence="10" id="KW-0411">Iron-sulfur</keyword>
<dbReference type="Proteomes" id="UP001230951">
    <property type="component" value="Unassembled WGS sequence"/>
</dbReference>
<feature type="region of interest" description="Disordered" evidence="13">
    <location>
        <begin position="429"/>
        <end position="450"/>
    </location>
</feature>
<dbReference type="NCBIfam" id="NF006757">
    <property type="entry name" value="PRK09277.1"/>
    <property type="match status" value="1"/>
</dbReference>
<dbReference type="PANTHER" id="PTHR11670">
    <property type="entry name" value="ACONITASE/IRON-RESPONSIVE ELEMENT FAMILY MEMBER"/>
    <property type="match status" value="1"/>
</dbReference>
<dbReference type="Gene3D" id="3.20.19.10">
    <property type="entry name" value="Aconitase, domain 4"/>
    <property type="match status" value="1"/>
</dbReference>
<dbReference type="Pfam" id="PF00330">
    <property type="entry name" value="Aconitase"/>
    <property type="match status" value="1"/>
</dbReference>
<keyword evidence="9" id="KW-0408">Iron</keyword>
<dbReference type="Proteomes" id="UP001242995">
    <property type="component" value="Unassembled WGS sequence"/>
</dbReference>
<dbReference type="PRINTS" id="PR00415">
    <property type="entry name" value="ACONITASE"/>
</dbReference>
<dbReference type="EMBL" id="JAUSTF010000008">
    <property type="protein sequence ID" value="MDQ0181940.1"/>
    <property type="molecule type" value="Genomic_DNA"/>
</dbReference>
<reference evidence="16 18" key="1">
    <citation type="submission" date="2023-07" db="EMBL/GenBank/DDBJ databases">
        <title>Sorghum-associated microbial communities from plants grown in Nebraska, USA.</title>
        <authorList>
            <person name="Schachtman D."/>
        </authorList>
    </citation>
    <scope>NUCLEOTIDE SEQUENCE</scope>
    <source>
        <strain evidence="16">DS1006</strain>
        <strain evidence="17 18">DS1016</strain>
    </source>
</reference>
<dbReference type="GO" id="GO:0046872">
    <property type="term" value="F:metal ion binding"/>
    <property type="evidence" value="ECO:0007669"/>
    <property type="project" value="UniProtKB-KW"/>
</dbReference>
<dbReference type="FunFam" id="3.20.19.10:FF:000001">
    <property type="entry name" value="Aconitate hydratase"/>
    <property type="match status" value="1"/>
</dbReference>
<evidence type="ECO:0000256" key="7">
    <source>
        <dbReference type="ARBA" id="ARBA00022723"/>
    </source>
</evidence>
<dbReference type="CDD" id="cd01580">
    <property type="entry name" value="AcnA_IRP_Swivel"/>
    <property type="match status" value="1"/>
</dbReference>
<dbReference type="EMBL" id="JAUSRG010000009">
    <property type="protein sequence ID" value="MDP9906137.1"/>
    <property type="molecule type" value="Genomic_DNA"/>
</dbReference>
<dbReference type="AlphaFoldDB" id="A0AAW8DJI5"/>
<evidence type="ECO:0000313" key="16">
    <source>
        <dbReference type="EMBL" id="MDP9906137.1"/>
    </source>
</evidence>
<dbReference type="InterPro" id="IPR036008">
    <property type="entry name" value="Aconitase_4Fe-4S_dom"/>
</dbReference>
<evidence type="ECO:0000256" key="10">
    <source>
        <dbReference type="ARBA" id="ARBA00023014"/>
    </source>
</evidence>
<dbReference type="EC" id="4.2.1.3" evidence="4"/>
<comment type="pathway">
    <text evidence="2">Carbohydrate metabolism; tricarboxylic acid cycle; isocitrate from oxaloacetate: step 2/2.</text>
</comment>
<dbReference type="FunFam" id="3.30.499.10:FF:000002">
    <property type="entry name" value="Aconitate hydratase"/>
    <property type="match status" value="1"/>
</dbReference>
<dbReference type="GO" id="GO:0019679">
    <property type="term" value="P:propionate metabolic process, methylcitrate cycle"/>
    <property type="evidence" value="ECO:0007669"/>
    <property type="project" value="UniProtKB-ARBA"/>
</dbReference>
<evidence type="ECO:0000256" key="4">
    <source>
        <dbReference type="ARBA" id="ARBA00012926"/>
    </source>
</evidence>
<dbReference type="InterPro" id="IPR006249">
    <property type="entry name" value="Aconitase/IRP2"/>
</dbReference>
<name>A0AAW8DJI5_9MICC</name>
<evidence type="ECO:0000256" key="6">
    <source>
        <dbReference type="ARBA" id="ARBA00022532"/>
    </source>
</evidence>
<evidence type="ECO:0000256" key="8">
    <source>
        <dbReference type="ARBA" id="ARBA00022884"/>
    </source>
</evidence>
<comment type="caution">
    <text evidence="16">The sequence shown here is derived from an EMBL/GenBank/DDBJ whole genome shotgun (WGS) entry which is preliminary data.</text>
</comment>
<evidence type="ECO:0000259" key="15">
    <source>
        <dbReference type="Pfam" id="PF00694"/>
    </source>
</evidence>
<evidence type="ECO:0000313" key="18">
    <source>
        <dbReference type="Proteomes" id="UP001230951"/>
    </source>
</evidence>
<dbReference type="InterPro" id="IPR015931">
    <property type="entry name" value="Acnase/IPM_dHydase_lsu_aba_1/3"/>
</dbReference>
<dbReference type="InterPro" id="IPR044137">
    <property type="entry name" value="AcnA_IRP_Swivel"/>
</dbReference>
<evidence type="ECO:0000256" key="3">
    <source>
        <dbReference type="ARBA" id="ARBA00007185"/>
    </source>
</evidence>
<evidence type="ECO:0000256" key="9">
    <source>
        <dbReference type="ARBA" id="ARBA00023004"/>
    </source>
</evidence>
<evidence type="ECO:0000256" key="5">
    <source>
        <dbReference type="ARBA" id="ARBA00019378"/>
    </source>
</evidence>
<dbReference type="InterPro" id="IPR018136">
    <property type="entry name" value="Aconitase_4Fe-4S_BS"/>
</dbReference>
<evidence type="ECO:0000256" key="2">
    <source>
        <dbReference type="ARBA" id="ARBA00004717"/>
    </source>
</evidence>
<evidence type="ECO:0000256" key="12">
    <source>
        <dbReference type="ARBA" id="ARBA00023501"/>
    </source>
</evidence>
<keyword evidence="11 16" id="KW-0456">Lyase</keyword>
<feature type="domain" description="Aconitase A/isopropylmalate dehydratase small subunit swivel" evidence="15">
    <location>
        <begin position="731"/>
        <end position="866"/>
    </location>
</feature>